<feature type="region of interest" description="Disordered" evidence="1">
    <location>
        <begin position="194"/>
        <end position="217"/>
    </location>
</feature>
<dbReference type="EMBL" id="KN847533">
    <property type="protein sequence ID" value="KIW07335.1"/>
    <property type="molecule type" value="Genomic_DNA"/>
</dbReference>
<keyword evidence="4" id="KW-1185">Reference proteome</keyword>
<dbReference type="GeneID" id="27310157"/>
<dbReference type="VEuPathDB" id="FungiDB:PV09_02184"/>
<feature type="compositionally biased region" description="Basic and acidic residues" evidence="1">
    <location>
        <begin position="23"/>
        <end position="38"/>
    </location>
</feature>
<feature type="compositionally biased region" description="Basic and acidic residues" evidence="1">
    <location>
        <begin position="202"/>
        <end position="217"/>
    </location>
</feature>
<dbReference type="AlphaFoldDB" id="A0A0D2ALE1"/>
<evidence type="ECO:0000313" key="4">
    <source>
        <dbReference type="Proteomes" id="UP000053259"/>
    </source>
</evidence>
<dbReference type="InParanoid" id="A0A0D2ALE1"/>
<dbReference type="PANTHER" id="PTHR39465">
    <property type="entry name" value="DNA LIGASE D, 3'-PHOSPHOESTERASE DOMAIN"/>
    <property type="match status" value="1"/>
</dbReference>
<reference evidence="3 4" key="1">
    <citation type="submission" date="2015-01" db="EMBL/GenBank/DDBJ databases">
        <title>The Genome Sequence of Ochroconis gallopava CBS43764.</title>
        <authorList>
            <consortium name="The Broad Institute Genomics Platform"/>
            <person name="Cuomo C."/>
            <person name="de Hoog S."/>
            <person name="Gorbushina A."/>
            <person name="Stielow B."/>
            <person name="Teixiera M."/>
            <person name="Abouelleil A."/>
            <person name="Chapman S.B."/>
            <person name="Priest M."/>
            <person name="Young S.K."/>
            <person name="Wortman J."/>
            <person name="Nusbaum C."/>
            <person name="Birren B."/>
        </authorList>
    </citation>
    <scope>NUCLEOTIDE SEQUENCE [LARGE SCALE GENOMIC DNA]</scope>
    <source>
        <strain evidence="3 4">CBS 43764</strain>
    </source>
</reference>
<dbReference type="RefSeq" id="XP_016217204.1">
    <property type="nucleotide sequence ID" value="XM_016355188.1"/>
</dbReference>
<dbReference type="InterPro" id="IPR014144">
    <property type="entry name" value="LigD_PE_domain"/>
</dbReference>
<protein>
    <recommendedName>
        <fullName evidence="2">DNA ligase D 3'-phosphoesterase domain-containing protein</fullName>
    </recommendedName>
</protein>
<evidence type="ECO:0000259" key="2">
    <source>
        <dbReference type="Pfam" id="PF13298"/>
    </source>
</evidence>
<evidence type="ECO:0000313" key="3">
    <source>
        <dbReference type="EMBL" id="KIW07335.1"/>
    </source>
</evidence>
<dbReference type="OrthoDB" id="2588098at2759"/>
<dbReference type="HOGENOM" id="CLU_040687_0_0_1"/>
<dbReference type="Proteomes" id="UP000053259">
    <property type="component" value="Unassembled WGS sequence"/>
</dbReference>
<feature type="domain" description="DNA ligase D 3'-phosphoesterase" evidence="2">
    <location>
        <begin position="106"/>
        <end position="246"/>
    </location>
</feature>
<feature type="region of interest" description="Disordered" evidence="1">
    <location>
        <begin position="1"/>
        <end position="38"/>
    </location>
</feature>
<accession>A0A0D2ALE1</accession>
<proteinExistence type="predicted"/>
<dbReference type="PANTHER" id="PTHR39465:SF1">
    <property type="entry name" value="DNA LIGASE D 3'-PHOSPHOESTERASE DOMAIN-CONTAINING PROTEIN"/>
    <property type="match status" value="1"/>
</dbReference>
<sequence length="401" mass="45307">MDGPRSLTRSISPPPVATHRKTRTDLRSNKARERPRMRSADLNISELAAIEAGKAIVHNHLDYFSRQLAQVAKPVTNQSDPRLSIGDYTELYRRNSHSHGRHFVIHQHNHPIAGCHYDLRLQFSETSSCSFAIPSGLPGNPNSQRQGRMAIETRVHTLWNSLIESASHATGSLLIWDTGEYEVLPRKALGREALTTDDELSEHELTAGDASSKERHENEKLMEAFKARYIRLKLHGTRLPREYTIVLRLPSANDVVKHPRPIRLRKRKYSKSTNISGGSVQVEQDLDRLVNDEAALASEDDDCDAEIESIRANNAYTGAENTIGSVHQRRWFITLDRRHSGFVKEGRTWVRAGPDRGFEAFYVRGADVERSVVTGRTSAEVMADEGVEGFVPRKKWRPVLE</sequence>
<evidence type="ECO:0000256" key="1">
    <source>
        <dbReference type="SAM" id="MobiDB-lite"/>
    </source>
</evidence>
<organism evidence="3 4">
    <name type="scientific">Verruconis gallopava</name>
    <dbReference type="NCBI Taxonomy" id="253628"/>
    <lineage>
        <taxon>Eukaryota</taxon>
        <taxon>Fungi</taxon>
        <taxon>Dikarya</taxon>
        <taxon>Ascomycota</taxon>
        <taxon>Pezizomycotina</taxon>
        <taxon>Dothideomycetes</taxon>
        <taxon>Pleosporomycetidae</taxon>
        <taxon>Venturiales</taxon>
        <taxon>Sympoventuriaceae</taxon>
        <taxon>Verruconis</taxon>
    </lineage>
</organism>
<dbReference type="Pfam" id="PF13298">
    <property type="entry name" value="LigD_N"/>
    <property type="match status" value="1"/>
</dbReference>
<name>A0A0D2ALE1_9PEZI</name>
<gene>
    <name evidence="3" type="ORF">PV09_02184</name>
</gene>